<keyword evidence="2" id="KW-1185">Reference proteome</keyword>
<organism evidence="1 2">
    <name type="scientific">Lacipirellula parvula</name>
    <dbReference type="NCBI Taxonomy" id="2650471"/>
    <lineage>
        <taxon>Bacteria</taxon>
        <taxon>Pseudomonadati</taxon>
        <taxon>Planctomycetota</taxon>
        <taxon>Planctomycetia</taxon>
        <taxon>Pirellulales</taxon>
        <taxon>Lacipirellulaceae</taxon>
        <taxon>Lacipirellula</taxon>
    </lineage>
</organism>
<evidence type="ECO:0000313" key="2">
    <source>
        <dbReference type="Proteomes" id="UP000326837"/>
    </source>
</evidence>
<dbReference type="Proteomes" id="UP000326837">
    <property type="component" value="Chromosome"/>
</dbReference>
<dbReference type="EMBL" id="AP021861">
    <property type="protein sequence ID" value="BBO35991.1"/>
    <property type="molecule type" value="Genomic_DNA"/>
</dbReference>
<name>A0A5K7XL64_9BACT</name>
<dbReference type="AlphaFoldDB" id="A0A5K7XL64"/>
<sequence>MLARVHRWLGATLPQVFKERWPRGTRAEAHRNGWVEQMQPPISGHFD</sequence>
<reference evidence="2" key="1">
    <citation type="submission" date="2019-10" db="EMBL/GenBank/DDBJ databases">
        <title>Lacipirellula parvula gen. nov., sp. nov., representing a lineage of planctomycetes widespread in freshwater anoxic habitats, and description of the family Lacipirellulaceae.</title>
        <authorList>
            <person name="Dedysh S.N."/>
            <person name="Kulichevskaya I.S."/>
            <person name="Beletsky A.V."/>
            <person name="Rakitin A.L."/>
            <person name="Mardanov A.V."/>
            <person name="Ivanova A.A."/>
            <person name="Saltykova V.X."/>
            <person name="Rijpstra W.I.C."/>
            <person name="Sinninghe Damste J.S."/>
            <person name="Ravin N.V."/>
        </authorList>
    </citation>
    <scope>NUCLEOTIDE SEQUENCE [LARGE SCALE GENOMIC DNA]</scope>
    <source>
        <strain evidence="2">PX69</strain>
    </source>
</reference>
<proteinExistence type="predicted"/>
<gene>
    <name evidence="1" type="ORF">PLANPX_5603</name>
</gene>
<protein>
    <submittedName>
        <fullName evidence="1">Uncharacterized protein</fullName>
    </submittedName>
</protein>
<dbReference type="KEGG" id="lpav:PLANPX_5603"/>
<evidence type="ECO:0000313" key="1">
    <source>
        <dbReference type="EMBL" id="BBO35991.1"/>
    </source>
</evidence>
<accession>A0A5K7XL64</accession>